<dbReference type="EMBL" id="VLNY01000003">
    <property type="protein sequence ID" value="KAA0023275.1"/>
    <property type="molecule type" value="Genomic_DNA"/>
</dbReference>
<dbReference type="AlphaFoldDB" id="A0A5A7SFH6"/>
<gene>
    <name evidence="3" type="ORF">FOY51_07575</name>
</gene>
<organism evidence="3 4">
    <name type="scientific">Antrihabitans cavernicola</name>
    <dbReference type="NCBI Taxonomy" id="2495913"/>
    <lineage>
        <taxon>Bacteria</taxon>
        <taxon>Bacillati</taxon>
        <taxon>Actinomycetota</taxon>
        <taxon>Actinomycetes</taxon>
        <taxon>Mycobacteriales</taxon>
        <taxon>Nocardiaceae</taxon>
        <taxon>Antrihabitans</taxon>
    </lineage>
</organism>
<dbReference type="RefSeq" id="WP_149429619.1">
    <property type="nucleotide sequence ID" value="NZ_VLNY01000003.1"/>
</dbReference>
<sequence length="493" mass="53836">MSSTAEVTFSDTDIADALAAVDTGMSVLAQSATDALSNRERVLVLQQMETWFRMIPGIGHTLINQLHEQRGDGTVGEANVCQLLQSALRISPTDAGRRVRAAKELGTRTTMTGETVEPDLVNTAAAQRDGAAGADHVRVIRRFLHQLPAAVDTGTRAQAEAELAGLARELRPDELGRAADRLAVYLNPDGTLADENDRARQRSFRMGPQGPDKMSKGSFVADPELRAYLEAVFAKYAKPGVCNPEDPTPTVDDDPEPAVAQRDTRSTGQRQHDALKAMCRAMLASGQLGQHRGLPVTTIISMTLQELETASGVAVTGGGSLVPIRDALRMARHAHHYLAIFDDRGRPLYLGRSKRVGSGNQRIVLHVADGGCTFPGCPKPGYLCQTHHGRKDWAQGGETNIDELTFACDEHHPLAGAADTDWHTIIAGPDDPYPGRTYWIPPTHIDPTRKPRINHYHHPGEYLTQVRMTRRDRPSSIPSVADWGYAWLQIARM</sequence>
<evidence type="ECO:0000313" key="3">
    <source>
        <dbReference type="EMBL" id="KAA0023275.1"/>
    </source>
</evidence>
<name>A0A5A7SFH6_9NOCA</name>
<keyword evidence="3" id="KW-0540">Nuclease</keyword>
<dbReference type="InterPro" id="IPR003615">
    <property type="entry name" value="HNH_nuc"/>
</dbReference>
<dbReference type="Proteomes" id="UP000322244">
    <property type="component" value="Unassembled WGS sequence"/>
</dbReference>
<dbReference type="GO" id="GO:0004519">
    <property type="term" value="F:endonuclease activity"/>
    <property type="evidence" value="ECO:0007669"/>
    <property type="project" value="UniProtKB-KW"/>
</dbReference>
<comment type="caution">
    <text evidence="3">The sequence shown here is derived from an EMBL/GenBank/DDBJ whole genome shotgun (WGS) entry which is preliminary data.</text>
</comment>
<keyword evidence="4" id="KW-1185">Reference proteome</keyword>
<dbReference type="InterPro" id="IPR003870">
    <property type="entry name" value="DUF222"/>
</dbReference>
<dbReference type="OrthoDB" id="3513062at2"/>
<evidence type="ECO:0000259" key="2">
    <source>
        <dbReference type="Pfam" id="PF02720"/>
    </source>
</evidence>
<evidence type="ECO:0000256" key="1">
    <source>
        <dbReference type="SAM" id="MobiDB-lite"/>
    </source>
</evidence>
<proteinExistence type="predicted"/>
<accession>A0A5A7SFH6</accession>
<keyword evidence="3" id="KW-0255">Endonuclease</keyword>
<protein>
    <submittedName>
        <fullName evidence="3">HNH endonuclease</fullName>
    </submittedName>
</protein>
<feature type="region of interest" description="Disordered" evidence="1">
    <location>
        <begin position="240"/>
        <end position="269"/>
    </location>
</feature>
<keyword evidence="3" id="KW-0378">Hydrolase</keyword>
<dbReference type="CDD" id="cd00085">
    <property type="entry name" value="HNHc"/>
    <property type="match status" value="1"/>
</dbReference>
<reference evidence="3 4" key="1">
    <citation type="submission" date="2019-07" db="EMBL/GenBank/DDBJ databases">
        <title>Rhodococcus cavernicolus sp. nov., isolated from a cave.</title>
        <authorList>
            <person name="Lee S.D."/>
        </authorList>
    </citation>
    <scope>NUCLEOTIDE SEQUENCE [LARGE SCALE GENOMIC DNA]</scope>
    <source>
        <strain evidence="3 4">C1-24</strain>
    </source>
</reference>
<feature type="domain" description="DUF222" evidence="2">
    <location>
        <begin position="45"/>
        <end position="367"/>
    </location>
</feature>
<evidence type="ECO:0000313" key="4">
    <source>
        <dbReference type="Proteomes" id="UP000322244"/>
    </source>
</evidence>
<dbReference type="Pfam" id="PF02720">
    <property type="entry name" value="DUF222"/>
    <property type="match status" value="1"/>
</dbReference>